<keyword evidence="3" id="KW-1185">Reference proteome</keyword>
<accession>A0A0C3BPF6</accession>
<keyword evidence="1" id="KW-1133">Transmembrane helix</keyword>
<dbReference type="Proteomes" id="UP000054166">
    <property type="component" value="Unassembled WGS sequence"/>
</dbReference>
<evidence type="ECO:0000256" key="1">
    <source>
        <dbReference type="SAM" id="Phobius"/>
    </source>
</evidence>
<dbReference type="EMBL" id="KN833011">
    <property type="protein sequence ID" value="KIM79167.1"/>
    <property type="molecule type" value="Genomic_DNA"/>
</dbReference>
<keyword evidence="1" id="KW-0472">Membrane</keyword>
<sequence>MTGCGYVSRSTIVWDFLTARGGGGGLVLFVLLLVLLDCGGGPEGSAYLFVFGDELWDWSVTSTRSDERNPIWARPMHGWSWS</sequence>
<gene>
    <name evidence="2" type="ORF">PILCRDRAFT_570607</name>
</gene>
<evidence type="ECO:0000313" key="3">
    <source>
        <dbReference type="Proteomes" id="UP000054166"/>
    </source>
</evidence>
<protein>
    <submittedName>
        <fullName evidence="2">Uncharacterized protein</fullName>
    </submittedName>
</protein>
<proteinExistence type="predicted"/>
<reference evidence="2 3" key="1">
    <citation type="submission" date="2014-04" db="EMBL/GenBank/DDBJ databases">
        <authorList>
            <consortium name="DOE Joint Genome Institute"/>
            <person name="Kuo A."/>
            <person name="Tarkka M."/>
            <person name="Buscot F."/>
            <person name="Kohler A."/>
            <person name="Nagy L.G."/>
            <person name="Floudas D."/>
            <person name="Copeland A."/>
            <person name="Barry K.W."/>
            <person name="Cichocki N."/>
            <person name="Veneault-Fourrey C."/>
            <person name="LaButti K."/>
            <person name="Lindquist E.A."/>
            <person name="Lipzen A."/>
            <person name="Lundell T."/>
            <person name="Morin E."/>
            <person name="Murat C."/>
            <person name="Sun H."/>
            <person name="Tunlid A."/>
            <person name="Henrissat B."/>
            <person name="Grigoriev I.V."/>
            <person name="Hibbett D.S."/>
            <person name="Martin F."/>
            <person name="Nordberg H.P."/>
            <person name="Cantor M.N."/>
            <person name="Hua S.X."/>
        </authorList>
    </citation>
    <scope>NUCLEOTIDE SEQUENCE [LARGE SCALE GENOMIC DNA]</scope>
    <source>
        <strain evidence="2 3">F 1598</strain>
    </source>
</reference>
<keyword evidence="1" id="KW-0812">Transmembrane</keyword>
<feature type="transmembrane region" description="Helical" evidence="1">
    <location>
        <begin position="12"/>
        <end position="36"/>
    </location>
</feature>
<dbReference type="HOGENOM" id="CLU_2559096_0_0_1"/>
<dbReference type="AlphaFoldDB" id="A0A0C3BPF6"/>
<name>A0A0C3BPF6_PILCF</name>
<dbReference type="InParanoid" id="A0A0C3BPF6"/>
<reference evidence="3" key="2">
    <citation type="submission" date="2015-01" db="EMBL/GenBank/DDBJ databases">
        <title>Evolutionary Origins and Diversification of the Mycorrhizal Mutualists.</title>
        <authorList>
            <consortium name="DOE Joint Genome Institute"/>
            <consortium name="Mycorrhizal Genomics Consortium"/>
            <person name="Kohler A."/>
            <person name="Kuo A."/>
            <person name="Nagy L.G."/>
            <person name="Floudas D."/>
            <person name="Copeland A."/>
            <person name="Barry K.W."/>
            <person name="Cichocki N."/>
            <person name="Veneault-Fourrey C."/>
            <person name="LaButti K."/>
            <person name="Lindquist E.A."/>
            <person name="Lipzen A."/>
            <person name="Lundell T."/>
            <person name="Morin E."/>
            <person name="Murat C."/>
            <person name="Riley R."/>
            <person name="Ohm R."/>
            <person name="Sun H."/>
            <person name="Tunlid A."/>
            <person name="Henrissat B."/>
            <person name="Grigoriev I.V."/>
            <person name="Hibbett D.S."/>
            <person name="Martin F."/>
        </authorList>
    </citation>
    <scope>NUCLEOTIDE SEQUENCE [LARGE SCALE GENOMIC DNA]</scope>
    <source>
        <strain evidence="3">F 1598</strain>
    </source>
</reference>
<organism evidence="2 3">
    <name type="scientific">Piloderma croceum (strain F 1598)</name>
    <dbReference type="NCBI Taxonomy" id="765440"/>
    <lineage>
        <taxon>Eukaryota</taxon>
        <taxon>Fungi</taxon>
        <taxon>Dikarya</taxon>
        <taxon>Basidiomycota</taxon>
        <taxon>Agaricomycotina</taxon>
        <taxon>Agaricomycetes</taxon>
        <taxon>Agaricomycetidae</taxon>
        <taxon>Atheliales</taxon>
        <taxon>Atheliaceae</taxon>
        <taxon>Piloderma</taxon>
    </lineage>
</organism>
<evidence type="ECO:0000313" key="2">
    <source>
        <dbReference type="EMBL" id="KIM79167.1"/>
    </source>
</evidence>